<dbReference type="Pfam" id="PF00989">
    <property type="entry name" value="PAS"/>
    <property type="match status" value="1"/>
</dbReference>
<dbReference type="InterPro" id="IPR005467">
    <property type="entry name" value="His_kinase_dom"/>
</dbReference>
<dbReference type="PROSITE" id="PS50112">
    <property type="entry name" value="PAS"/>
    <property type="match status" value="1"/>
</dbReference>
<organism evidence="14">
    <name type="scientific">Roseihalotalea indica</name>
    <dbReference type="NCBI Taxonomy" id="2867963"/>
    <lineage>
        <taxon>Bacteria</taxon>
        <taxon>Pseudomonadati</taxon>
        <taxon>Bacteroidota</taxon>
        <taxon>Cytophagia</taxon>
        <taxon>Cytophagales</taxon>
        <taxon>Catalimonadaceae</taxon>
        <taxon>Roseihalotalea</taxon>
    </lineage>
</organism>
<keyword evidence="8" id="KW-0067">ATP-binding</keyword>
<comment type="subcellular location">
    <subcellularLocation>
        <location evidence="2">Membrane</location>
        <topology evidence="2">Multi-pass membrane protein</topology>
    </subcellularLocation>
</comment>
<dbReference type="InterPro" id="IPR000014">
    <property type="entry name" value="PAS"/>
</dbReference>
<evidence type="ECO:0000256" key="10">
    <source>
        <dbReference type="ARBA" id="ARBA00023012"/>
    </source>
</evidence>
<evidence type="ECO:0000259" key="13">
    <source>
        <dbReference type="PROSITE" id="PS50112"/>
    </source>
</evidence>
<keyword evidence="7 14" id="KW-0418">Kinase</keyword>
<dbReference type="SMART" id="SM00387">
    <property type="entry name" value="HATPase_c"/>
    <property type="match status" value="1"/>
</dbReference>
<keyword evidence="10" id="KW-0902">Two-component regulatory system</keyword>
<dbReference type="GO" id="GO:0007234">
    <property type="term" value="P:osmosensory signaling via phosphorelay pathway"/>
    <property type="evidence" value="ECO:0007669"/>
    <property type="project" value="TreeGrafter"/>
</dbReference>
<dbReference type="PANTHER" id="PTHR42878">
    <property type="entry name" value="TWO-COMPONENT HISTIDINE KINASE"/>
    <property type="match status" value="1"/>
</dbReference>
<evidence type="ECO:0000313" key="14">
    <source>
        <dbReference type="EMBL" id="WKN37028.1"/>
    </source>
</evidence>
<sequence length="391" mass="44883">MAKNAESINSNNQENKEKLETIKNVVQKEAIDTKLILDSIPIGVCITDQQGVLINVNIAFSKLFGYTKEELIGQPFTILLPERNRQSFSYLHKKWKGQLYEQRGNWRMINKDGDEFTVLSNASFQQDEQTGQYQQFTFLVDTKDQEQSHLELQSTIDLLYQRLEIQDHAHQQDEHDLKNNVGSMVNIADILLNRKPTQEQERWLRMLMQVGTKTMHMLKASSDYARMEKESYAPEISKFSFAETMQEVISNLQEIANRKSASFSFAYNGKATSLEHIAITLEADRYYMEELLRFLLQNALEASPDHAEITIEVEKEEAFVLKFHNQGIIPSDIQSHFFEKYVSSGKNQGSGLGTYLAKLIVELHGGTITYRTSEKAGTTIFIHLPRQVVVD</sequence>
<dbReference type="GO" id="GO:0004673">
    <property type="term" value="F:protein histidine kinase activity"/>
    <property type="evidence" value="ECO:0007669"/>
    <property type="project" value="UniProtKB-EC"/>
</dbReference>
<evidence type="ECO:0000256" key="3">
    <source>
        <dbReference type="ARBA" id="ARBA00012438"/>
    </source>
</evidence>
<evidence type="ECO:0000256" key="9">
    <source>
        <dbReference type="ARBA" id="ARBA00022989"/>
    </source>
</evidence>
<dbReference type="AlphaFoldDB" id="A0AA49JDP3"/>
<evidence type="ECO:0000256" key="6">
    <source>
        <dbReference type="ARBA" id="ARBA00022741"/>
    </source>
</evidence>
<evidence type="ECO:0000259" key="12">
    <source>
        <dbReference type="PROSITE" id="PS50109"/>
    </source>
</evidence>
<evidence type="ECO:0000256" key="2">
    <source>
        <dbReference type="ARBA" id="ARBA00004141"/>
    </source>
</evidence>
<evidence type="ECO:0000256" key="4">
    <source>
        <dbReference type="ARBA" id="ARBA00022679"/>
    </source>
</evidence>
<evidence type="ECO:0000256" key="11">
    <source>
        <dbReference type="ARBA" id="ARBA00023136"/>
    </source>
</evidence>
<accession>A0AA49JDP3</accession>
<dbReference type="InterPro" id="IPR035965">
    <property type="entry name" value="PAS-like_dom_sf"/>
</dbReference>
<dbReference type="InterPro" id="IPR050351">
    <property type="entry name" value="BphY/WalK/GraS-like"/>
</dbReference>
<reference evidence="14" key="1">
    <citation type="journal article" date="2023" name="Comput. Struct. Biotechnol. J.">
        <title>Discovery of a novel marine Bacteroidetes with a rich repertoire of carbohydrate-active enzymes.</title>
        <authorList>
            <person name="Chen B."/>
            <person name="Liu G."/>
            <person name="Chen Q."/>
            <person name="Wang H."/>
            <person name="Liu L."/>
            <person name="Tang K."/>
        </authorList>
    </citation>
    <scope>NUCLEOTIDE SEQUENCE</scope>
    <source>
        <strain evidence="14">TK19036</strain>
    </source>
</reference>
<dbReference type="CDD" id="cd00130">
    <property type="entry name" value="PAS"/>
    <property type="match status" value="1"/>
</dbReference>
<dbReference type="SUPFAM" id="SSF55874">
    <property type="entry name" value="ATPase domain of HSP90 chaperone/DNA topoisomerase II/histidine kinase"/>
    <property type="match status" value="1"/>
</dbReference>
<gene>
    <name evidence="14" type="ORF">K4G66_32175</name>
</gene>
<dbReference type="EC" id="2.7.13.3" evidence="3"/>
<proteinExistence type="predicted"/>
<dbReference type="GO" id="GO:0016020">
    <property type="term" value="C:membrane"/>
    <property type="evidence" value="ECO:0007669"/>
    <property type="project" value="UniProtKB-SubCell"/>
</dbReference>
<dbReference type="InterPro" id="IPR036890">
    <property type="entry name" value="HATPase_C_sf"/>
</dbReference>
<keyword evidence="4" id="KW-0808">Transferase</keyword>
<evidence type="ECO:0000256" key="1">
    <source>
        <dbReference type="ARBA" id="ARBA00000085"/>
    </source>
</evidence>
<evidence type="ECO:0000256" key="7">
    <source>
        <dbReference type="ARBA" id="ARBA00022777"/>
    </source>
</evidence>
<dbReference type="InterPro" id="IPR003594">
    <property type="entry name" value="HATPase_dom"/>
</dbReference>
<dbReference type="Gene3D" id="3.30.450.20">
    <property type="entry name" value="PAS domain"/>
    <property type="match status" value="1"/>
</dbReference>
<dbReference type="PANTHER" id="PTHR42878:SF7">
    <property type="entry name" value="SENSOR HISTIDINE KINASE GLRK"/>
    <property type="match status" value="1"/>
</dbReference>
<dbReference type="SMART" id="SM00091">
    <property type="entry name" value="PAS"/>
    <property type="match status" value="1"/>
</dbReference>
<feature type="domain" description="Histidine kinase" evidence="12">
    <location>
        <begin position="172"/>
        <end position="388"/>
    </location>
</feature>
<keyword evidence="11" id="KW-0472">Membrane</keyword>
<dbReference type="GO" id="GO:0030295">
    <property type="term" value="F:protein kinase activator activity"/>
    <property type="evidence" value="ECO:0007669"/>
    <property type="project" value="TreeGrafter"/>
</dbReference>
<evidence type="ECO:0000256" key="8">
    <source>
        <dbReference type="ARBA" id="ARBA00022840"/>
    </source>
</evidence>
<protein>
    <recommendedName>
        <fullName evidence="3">histidine kinase</fullName>
        <ecNumber evidence="3">2.7.13.3</ecNumber>
    </recommendedName>
</protein>
<dbReference type="InterPro" id="IPR004358">
    <property type="entry name" value="Sig_transdc_His_kin-like_C"/>
</dbReference>
<dbReference type="InterPro" id="IPR013767">
    <property type="entry name" value="PAS_fold"/>
</dbReference>
<keyword evidence="5" id="KW-0812">Transmembrane</keyword>
<dbReference type="GO" id="GO:0000156">
    <property type="term" value="F:phosphorelay response regulator activity"/>
    <property type="evidence" value="ECO:0007669"/>
    <property type="project" value="TreeGrafter"/>
</dbReference>
<dbReference type="PRINTS" id="PR00344">
    <property type="entry name" value="BCTRLSENSOR"/>
</dbReference>
<dbReference type="NCBIfam" id="TIGR00229">
    <property type="entry name" value="sensory_box"/>
    <property type="match status" value="1"/>
</dbReference>
<dbReference type="GO" id="GO:0005524">
    <property type="term" value="F:ATP binding"/>
    <property type="evidence" value="ECO:0007669"/>
    <property type="project" value="UniProtKB-KW"/>
</dbReference>
<dbReference type="EMBL" id="CP120682">
    <property type="protein sequence ID" value="WKN37028.1"/>
    <property type="molecule type" value="Genomic_DNA"/>
</dbReference>
<reference evidence="14" key="2">
    <citation type="journal article" date="2024" name="Antonie Van Leeuwenhoek">
        <title>Roseihalotalea indica gen. nov., sp. nov., a halophilic Bacteroidetes from mesopelagic Southwest Indian Ocean with higher carbohydrate metabolic potential.</title>
        <authorList>
            <person name="Chen B."/>
            <person name="Zhang M."/>
            <person name="Lin D."/>
            <person name="Ye J."/>
            <person name="Tang K."/>
        </authorList>
    </citation>
    <scope>NUCLEOTIDE SEQUENCE</scope>
    <source>
        <strain evidence="14">TK19036</strain>
    </source>
</reference>
<keyword evidence="6" id="KW-0547">Nucleotide-binding</keyword>
<dbReference type="PROSITE" id="PS50109">
    <property type="entry name" value="HIS_KIN"/>
    <property type="match status" value="1"/>
</dbReference>
<dbReference type="CDD" id="cd00075">
    <property type="entry name" value="HATPase"/>
    <property type="match status" value="1"/>
</dbReference>
<dbReference type="SUPFAM" id="SSF55785">
    <property type="entry name" value="PYP-like sensor domain (PAS domain)"/>
    <property type="match status" value="1"/>
</dbReference>
<feature type="domain" description="PAS" evidence="13">
    <location>
        <begin position="36"/>
        <end position="98"/>
    </location>
</feature>
<keyword evidence="9" id="KW-1133">Transmembrane helix</keyword>
<dbReference type="Gene3D" id="3.30.565.10">
    <property type="entry name" value="Histidine kinase-like ATPase, C-terminal domain"/>
    <property type="match status" value="1"/>
</dbReference>
<evidence type="ECO:0000256" key="5">
    <source>
        <dbReference type="ARBA" id="ARBA00022692"/>
    </source>
</evidence>
<name>A0AA49JDP3_9BACT</name>
<comment type="catalytic activity">
    <reaction evidence="1">
        <text>ATP + protein L-histidine = ADP + protein N-phospho-L-histidine.</text>
        <dbReference type="EC" id="2.7.13.3"/>
    </reaction>
</comment>
<dbReference type="Pfam" id="PF02518">
    <property type="entry name" value="HATPase_c"/>
    <property type="match status" value="1"/>
</dbReference>